<feature type="compositionally biased region" description="Basic and acidic residues" evidence="5">
    <location>
        <begin position="500"/>
        <end position="516"/>
    </location>
</feature>
<evidence type="ECO:0000313" key="9">
    <source>
        <dbReference type="Proteomes" id="UP000314251"/>
    </source>
</evidence>
<evidence type="ECO:0000259" key="6">
    <source>
        <dbReference type="Pfam" id="PF00370"/>
    </source>
</evidence>
<protein>
    <submittedName>
        <fullName evidence="8">Carbohydrate kinase</fullName>
    </submittedName>
</protein>
<dbReference type="GO" id="GO:0042732">
    <property type="term" value="P:D-xylose metabolic process"/>
    <property type="evidence" value="ECO:0007669"/>
    <property type="project" value="UniProtKB-KW"/>
</dbReference>
<evidence type="ECO:0000256" key="4">
    <source>
        <dbReference type="ARBA" id="ARBA00022777"/>
    </source>
</evidence>
<dbReference type="CDD" id="cd07773">
    <property type="entry name" value="ASKHA_NBD_FGGY_FK"/>
    <property type="match status" value="1"/>
</dbReference>
<keyword evidence="2" id="KW-0119">Carbohydrate metabolism</keyword>
<dbReference type="Gene3D" id="3.30.420.40">
    <property type="match status" value="2"/>
</dbReference>
<dbReference type="AlphaFoldDB" id="A0A5N6AEP3"/>
<feature type="domain" description="Carbohydrate kinase FGGY C-terminal" evidence="7">
    <location>
        <begin position="252"/>
        <end position="443"/>
    </location>
</feature>
<evidence type="ECO:0000256" key="5">
    <source>
        <dbReference type="SAM" id="MobiDB-lite"/>
    </source>
</evidence>
<gene>
    <name evidence="8" type="ORF">FH607_010805</name>
</gene>
<dbReference type="InterPro" id="IPR050406">
    <property type="entry name" value="FGGY_Carb_Kinase"/>
</dbReference>
<dbReference type="InterPro" id="IPR018485">
    <property type="entry name" value="FGGY_C"/>
</dbReference>
<evidence type="ECO:0000313" key="8">
    <source>
        <dbReference type="EMBL" id="KAB8166319.1"/>
    </source>
</evidence>
<sequence length="516" mass="52339">MSVAAVTFAGLDVGTTTTKAVLCDPAGRVLGRAERPTPLGESDAGRLVAGALDALAEALAGRAPAAVGVTGMAETGVPLDADGEPCGPLLAWPDPRGAAQAAALADRLGAAALHGTTGVRPAAKAPLARWRWLAERAPAALAAMRGWAGAPELAVRALTGRLATEVTLAQRTMAFDVHRRRWDAALLAEAGLDPDRLPPVLPPGRPTGGVTAGAAARVPGLRAGTPVLLAGHDHPVGAWAAGVRAPGQVADSLGTAEAVLTLAAGPPDAASALGQGMGFGRAVDGATWYLLAGTGSCGALVEWAGDRLLGLPPGAERHAALGALLAAAGPGPTGITVEPYLTGRSAPAPDLGRRLALHGLTPEDDRAQLALAVVESTAYQARWMVETQAALTGHRPEAVTLLGGPVAQPRWPRVKAAVSPWATRVLAEPHAPALGAALRAAEAAGHPTPKPLPTERLAPGEEENAAAYQRRYAEAFLPLVTARSPDRAAEPAAEPAGDPAGDRTHDLPNDPRQQRS</sequence>
<dbReference type="OrthoDB" id="9782710at2"/>
<dbReference type="SUPFAM" id="SSF53067">
    <property type="entry name" value="Actin-like ATPase domain"/>
    <property type="match status" value="2"/>
</dbReference>
<accession>A0A5N6AEP3</accession>
<comment type="similarity">
    <text evidence="1">Belongs to the FGGY kinase family.</text>
</comment>
<dbReference type="InterPro" id="IPR000577">
    <property type="entry name" value="Carb_kinase_FGGY"/>
</dbReference>
<feature type="region of interest" description="Disordered" evidence="5">
    <location>
        <begin position="482"/>
        <end position="516"/>
    </location>
</feature>
<dbReference type="Pfam" id="PF02782">
    <property type="entry name" value="FGGY_C"/>
    <property type="match status" value="1"/>
</dbReference>
<organism evidence="8 9">
    <name type="scientific">Streptomyces mimosae</name>
    <dbReference type="NCBI Taxonomy" id="2586635"/>
    <lineage>
        <taxon>Bacteria</taxon>
        <taxon>Bacillati</taxon>
        <taxon>Actinomycetota</taxon>
        <taxon>Actinomycetes</taxon>
        <taxon>Kitasatosporales</taxon>
        <taxon>Streptomycetaceae</taxon>
        <taxon>Streptomyces</taxon>
    </lineage>
</organism>
<feature type="compositionally biased region" description="Low complexity" evidence="5">
    <location>
        <begin position="490"/>
        <end position="499"/>
    </location>
</feature>
<reference evidence="8" key="1">
    <citation type="submission" date="2019-10" db="EMBL/GenBank/DDBJ databases">
        <title>Nonomuraea sp. nov., isolated from Phyllanthus amarus.</title>
        <authorList>
            <person name="Klykleung N."/>
            <person name="Tanasupawat S."/>
        </authorList>
    </citation>
    <scope>NUCLEOTIDE SEQUENCE [LARGE SCALE GENOMIC DNA]</scope>
    <source>
        <strain evidence="8">3MP-10</strain>
    </source>
</reference>
<dbReference type="InterPro" id="IPR018484">
    <property type="entry name" value="FGGY_N"/>
</dbReference>
<evidence type="ECO:0000256" key="3">
    <source>
        <dbReference type="ARBA" id="ARBA00022679"/>
    </source>
</evidence>
<comment type="caution">
    <text evidence="8">The sequence shown here is derived from an EMBL/GenBank/DDBJ whole genome shotgun (WGS) entry which is preliminary data.</text>
</comment>
<evidence type="ECO:0000259" key="7">
    <source>
        <dbReference type="Pfam" id="PF02782"/>
    </source>
</evidence>
<dbReference type="PANTHER" id="PTHR43095">
    <property type="entry name" value="SUGAR KINASE"/>
    <property type="match status" value="1"/>
</dbReference>
<dbReference type="PANTHER" id="PTHR43095:SF5">
    <property type="entry name" value="XYLULOSE KINASE"/>
    <property type="match status" value="1"/>
</dbReference>
<evidence type="ECO:0000256" key="1">
    <source>
        <dbReference type="ARBA" id="ARBA00009156"/>
    </source>
</evidence>
<dbReference type="Proteomes" id="UP000314251">
    <property type="component" value="Unassembled WGS sequence"/>
</dbReference>
<dbReference type="EMBL" id="VDLY02000006">
    <property type="protein sequence ID" value="KAB8166319.1"/>
    <property type="molecule type" value="Genomic_DNA"/>
</dbReference>
<proteinExistence type="inferred from homology"/>
<keyword evidence="9" id="KW-1185">Reference proteome</keyword>
<keyword evidence="3" id="KW-0808">Transferase</keyword>
<feature type="region of interest" description="Disordered" evidence="5">
    <location>
        <begin position="439"/>
        <end position="465"/>
    </location>
</feature>
<dbReference type="InterPro" id="IPR043129">
    <property type="entry name" value="ATPase_NBD"/>
</dbReference>
<name>A0A5N6AEP3_9ACTN</name>
<dbReference type="PIRSF" id="PIRSF000538">
    <property type="entry name" value="GlpK"/>
    <property type="match status" value="1"/>
</dbReference>
<keyword evidence="4 8" id="KW-0418">Kinase</keyword>
<dbReference type="Pfam" id="PF00370">
    <property type="entry name" value="FGGY_N"/>
    <property type="match status" value="1"/>
</dbReference>
<dbReference type="GO" id="GO:0016301">
    <property type="term" value="F:kinase activity"/>
    <property type="evidence" value="ECO:0007669"/>
    <property type="project" value="UniProtKB-KW"/>
</dbReference>
<keyword evidence="2" id="KW-0859">Xylose metabolism</keyword>
<evidence type="ECO:0000256" key="2">
    <source>
        <dbReference type="ARBA" id="ARBA00022629"/>
    </source>
</evidence>
<feature type="domain" description="Carbohydrate kinase FGGY N-terminal" evidence="6">
    <location>
        <begin position="9"/>
        <end position="237"/>
    </location>
</feature>